<gene>
    <name evidence="3" type="ORF">DCF25_11805</name>
</gene>
<evidence type="ECO:0000313" key="4">
    <source>
        <dbReference type="Proteomes" id="UP000249354"/>
    </source>
</evidence>
<dbReference type="SUPFAM" id="SSF51430">
    <property type="entry name" value="NAD(P)-linked oxidoreductase"/>
    <property type="match status" value="1"/>
</dbReference>
<dbReference type="Proteomes" id="UP000249354">
    <property type="component" value="Unassembled WGS sequence"/>
</dbReference>
<name>A0A2W4U8G1_9CYAN</name>
<protein>
    <submittedName>
        <fullName evidence="3">Oxidoreductase</fullName>
    </submittedName>
</protein>
<dbReference type="AlphaFoldDB" id="A0A2W4U8G1"/>
<dbReference type="InterPro" id="IPR020471">
    <property type="entry name" value="AKR"/>
</dbReference>
<dbReference type="PRINTS" id="PR00069">
    <property type="entry name" value="ALDKETRDTASE"/>
</dbReference>
<dbReference type="InterPro" id="IPR050791">
    <property type="entry name" value="Aldo-Keto_reductase"/>
</dbReference>
<dbReference type="Pfam" id="PF00248">
    <property type="entry name" value="Aldo_ket_red"/>
    <property type="match status" value="1"/>
</dbReference>
<dbReference type="GO" id="GO:0016491">
    <property type="term" value="F:oxidoreductase activity"/>
    <property type="evidence" value="ECO:0007669"/>
    <property type="project" value="UniProtKB-KW"/>
</dbReference>
<keyword evidence="1" id="KW-0560">Oxidoreductase</keyword>
<accession>A0A2W4U8G1</accession>
<evidence type="ECO:0000259" key="2">
    <source>
        <dbReference type="Pfam" id="PF00248"/>
    </source>
</evidence>
<evidence type="ECO:0000313" key="3">
    <source>
        <dbReference type="EMBL" id="PZO16872.1"/>
    </source>
</evidence>
<feature type="domain" description="NADP-dependent oxidoreductase" evidence="2">
    <location>
        <begin position="20"/>
        <end position="282"/>
    </location>
</feature>
<comment type="caution">
    <text evidence="3">The sequence shown here is derived from an EMBL/GenBank/DDBJ whole genome shotgun (WGS) entry which is preliminary data.</text>
</comment>
<dbReference type="Gene3D" id="3.20.20.100">
    <property type="entry name" value="NADP-dependent oxidoreductase domain"/>
    <property type="match status" value="1"/>
</dbReference>
<dbReference type="PANTHER" id="PTHR43625:SF40">
    <property type="entry name" value="ALDO-KETO REDUCTASE YAKC [NADP(+)]"/>
    <property type="match status" value="1"/>
</dbReference>
<reference evidence="4" key="1">
    <citation type="submission" date="2018-04" db="EMBL/GenBank/DDBJ databases">
        <authorList>
            <person name="Cornet L."/>
        </authorList>
    </citation>
    <scope>NUCLEOTIDE SEQUENCE [LARGE SCALE GENOMIC DNA]</scope>
</reference>
<dbReference type="InterPro" id="IPR036812">
    <property type="entry name" value="NAD(P)_OxRdtase_dom_sf"/>
</dbReference>
<evidence type="ECO:0000256" key="1">
    <source>
        <dbReference type="ARBA" id="ARBA00023002"/>
    </source>
</evidence>
<dbReference type="PANTHER" id="PTHR43625">
    <property type="entry name" value="AFLATOXIN B1 ALDEHYDE REDUCTASE"/>
    <property type="match status" value="1"/>
</dbReference>
<dbReference type="GO" id="GO:0005737">
    <property type="term" value="C:cytoplasm"/>
    <property type="evidence" value="ECO:0007669"/>
    <property type="project" value="TreeGrafter"/>
</dbReference>
<dbReference type="CDD" id="cd19088">
    <property type="entry name" value="AKR_AKR13B1"/>
    <property type="match status" value="1"/>
</dbReference>
<sequence length="289" mass="31608">MTPDASAAGQFTLSGRTITRLGFGAMRLTGEGVWGPPKDRDEALRVLKRLPELGVNFIDTADSYGPDVAEDLIAEALHPYDNMFVATKGGLTRTGPGVWPMLGRPEYLRQCVMMSLRRLKVEQLDLWQLHRIDPKVPRDEQFGVIAEFLEEGLIARAGLSQVSVEEIEAAQKVFPVATVQNRYNLTDRADEEVLDYCDREGIGFIPWFPLAAGDLAKPGGIVDKIAQAHEASAAQIALAWVLKRSANMLPIPGTSKVSHLEENVAAAQVELSDEEFQQLNKAGQEASAA</sequence>
<organism evidence="3 4">
    <name type="scientific">Leptolyngbya foveolarum</name>
    <dbReference type="NCBI Taxonomy" id="47253"/>
    <lineage>
        <taxon>Bacteria</taxon>
        <taxon>Bacillati</taxon>
        <taxon>Cyanobacteriota</taxon>
        <taxon>Cyanophyceae</taxon>
        <taxon>Leptolyngbyales</taxon>
        <taxon>Leptolyngbyaceae</taxon>
        <taxon>Leptolyngbya group</taxon>
        <taxon>Leptolyngbya</taxon>
    </lineage>
</organism>
<dbReference type="InterPro" id="IPR023210">
    <property type="entry name" value="NADP_OxRdtase_dom"/>
</dbReference>
<reference evidence="3 4" key="2">
    <citation type="submission" date="2018-06" db="EMBL/GenBank/DDBJ databases">
        <title>Metagenomic assembly of (sub)arctic Cyanobacteria and their associated microbiome from non-axenic cultures.</title>
        <authorList>
            <person name="Baurain D."/>
        </authorList>
    </citation>
    <scope>NUCLEOTIDE SEQUENCE [LARGE SCALE GENOMIC DNA]</scope>
    <source>
        <strain evidence="3">ULC129bin1</strain>
    </source>
</reference>
<dbReference type="EMBL" id="QBMC01000074">
    <property type="protein sequence ID" value="PZO16872.1"/>
    <property type="molecule type" value="Genomic_DNA"/>
</dbReference>
<proteinExistence type="predicted"/>